<evidence type="ECO:0000313" key="4">
    <source>
        <dbReference type="EMBL" id="CAF3685105.1"/>
    </source>
</evidence>
<dbReference type="PANTHER" id="PTHR37162">
    <property type="entry name" value="HAT FAMILY DIMERISATION DOMAINCONTAINING PROTEIN-RELATED"/>
    <property type="match status" value="1"/>
</dbReference>
<name>A0A8S2HW28_9BILA</name>
<dbReference type="GO" id="GO:0046983">
    <property type="term" value="F:protein dimerization activity"/>
    <property type="evidence" value="ECO:0007669"/>
    <property type="project" value="InterPro"/>
</dbReference>
<dbReference type="Proteomes" id="UP000682733">
    <property type="component" value="Unassembled WGS sequence"/>
</dbReference>
<dbReference type="EMBL" id="CAJNOK010003536">
    <property type="protein sequence ID" value="CAF0905086.1"/>
    <property type="molecule type" value="Genomic_DNA"/>
</dbReference>
<sequence>MFPDSKVAEQFSMERTKMSYVVSHGLGPYFHRDLVDDIKRCERFVLCFDEQTNNQNNKQVDLLFKHCAAVIRDCIVESFKTDGIELKRLLMIGHDNPNVNKSLEKLIDEEMTKVGGELLKIDPCHIHVVHNAFKAGEKLEKGPLIHLLHQELSDLYRTVLLSFLTPHYIGNRQGGELLSIDYTLAEKQLDNKQIRIDERELFIQQVKAIYHAIAAYLKLNLPLNNSFLRDVQILDSSHRSDPSESDAIVRVGRSVPGLLLSNEIDLLRAEWLSYSLEKIDESWIIKRSYQDSDGKERLEYQRIDFYWNNVLSILRNSGQSKYPTMTKLIKNVLIISHGNADAEREFSINQNIVTDNRTLLSEKSINGLRSTYDAVRSHGSGSAHKMSIGIETIRSVQRAASSYKEEMLRMKALVAANEQENKQLQKVAQLLIEEGTRRLENSLKKRDLTDAQAAHALIKTGNDKWTSTSEEMSKTMEKLSKIQQKRTRAEHEQSKKKQKLAHQQSTIPSDKSGN</sequence>
<reference evidence="4" key="1">
    <citation type="submission" date="2021-02" db="EMBL/GenBank/DDBJ databases">
        <authorList>
            <person name="Nowell W R."/>
        </authorList>
    </citation>
    <scope>NUCLEOTIDE SEQUENCE</scope>
</reference>
<protein>
    <recommendedName>
        <fullName evidence="2">HAT C-terminal dimerisation domain-containing protein</fullName>
    </recommendedName>
</protein>
<feature type="compositionally biased region" description="Polar residues" evidence="1">
    <location>
        <begin position="501"/>
        <end position="514"/>
    </location>
</feature>
<gene>
    <name evidence="3" type="ORF">OVA965_LOCUS9826</name>
    <name evidence="4" type="ORF">TMI583_LOCUS9822</name>
</gene>
<dbReference type="PANTHER" id="PTHR37162:SF11">
    <property type="match status" value="1"/>
</dbReference>
<evidence type="ECO:0000313" key="5">
    <source>
        <dbReference type="Proteomes" id="UP000682733"/>
    </source>
</evidence>
<evidence type="ECO:0000313" key="3">
    <source>
        <dbReference type="EMBL" id="CAF0905086.1"/>
    </source>
</evidence>
<feature type="compositionally biased region" description="Basic and acidic residues" evidence="1">
    <location>
        <begin position="471"/>
        <end position="480"/>
    </location>
</feature>
<proteinExistence type="predicted"/>
<dbReference type="EMBL" id="CAJOBA010003537">
    <property type="protein sequence ID" value="CAF3685105.1"/>
    <property type="molecule type" value="Genomic_DNA"/>
</dbReference>
<accession>A0A8S2HW28</accession>
<evidence type="ECO:0000256" key="1">
    <source>
        <dbReference type="SAM" id="MobiDB-lite"/>
    </source>
</evidence>
<evidence type="ECO:0000259" key="2">
    <source>
        <dbReference type="Pfam" id="PF05699"/>
    </source>
</evidence>
<comment type="caution">
    <text evidence="4">The sequence shown here is derived from an EMBL/GenBank/DDBJ whole genome shotgun (WGS) entry which is preliminary data.</text>
</comment>
<dbReference type="Pfam" id="PF05699">
    <property type="entry name" value="Dimer_Tnp_hAT"/>
    <property type="match status" value="1"/>
</dbReference>
<dbReference type="Proteomes" id="UP000677228">
    <property type="component" value="Unassembled WGS sequence"/>
</dbReference>
<feature type="region of interest" description="Disordered" evidence="1">
    <location>
        <begin position="462"/>
        <end position="514"/>
    </location>
</feature>
<feature type="domain" description="HAT C-terminal dimerisation" evidence="2">
    <location>
        <begin position="309"/>
        <end position="368"/>
    </location>
</feature>
<dbReference type="AlphaFoldDB" id="A0A8S2HW28"/>
<organism evidence="4 5">
    <name type="scientific">Didymodactylos carnosus</name>
    <dbReference type="NCBI Taxonomy" id="1234261"/>
    <lineage>
        <taxon>Eukaryota</taxon>
        <taxon>Metazoa</taxon>
        <taxon>Spiralia</taxon>
        <taxon>Gnathifera</taxon>
        <taxon>Rotifera</taxon>
        <taxon>Eurotatoria</taxon>
        <taxon>Bdelloidea</taxon>
        <taxon>Philodinida</taxon>
        <taxon>Philodinidae</taxon>
        <taxon>Didymodactylos</taxon>
    </lineage>
</organism>
<dbReference type="InterPro" id="IPR008906">
    <property type="entry name" value="HATC_C_dom"/>
</dbReference>